<feature type="transmembrane region" description="Helical" evidence="1">
    <location>
        <begin position="106"/>
        <end position="123"/>
    </location>
</feature>
<dbReference type="EMBL" id="CP000513">
    <property type="protein sequence ID" value="ABQ13541.1"/>
    <property type="molecule type" value="Genomic_DNA"/>
</dbReference>
<keyword evidence="3" id="KW-1185">Reference proteome</keyword>
<dbReference type="Proteomes" id="UP000000248">
    <property type="component" value="Chromosome"/>
</dbReference>
<evidence type="ECO:0000313" key="3">
    <source>
        <dbReference type="Proteomes" id="UP000000248"/>
    </source>
</evidence>
<keyword evidence="1" id="KW-1133">Transmembrane helix</keyword>
<reference evidence="2 3" key="1">
    <citation type="journal article" date="2007" name="Nat. Biotechnol.">
        <title>Genome sequence and identification of candidate vaccine antigens from the animal pathogen Dichelobacter nodosus.</title>
        <authorList>
            <person name="Myers G.S."/>
            <person name="Parker D."/>
            <person name="Al-Hasani K."/>
            <person name="Kennan R.M."/>
            <person name="Seemann T."/>
            <person name="Ren Q."/>
            <person name="Badger J.H."/>
            <person name="Selengut J.D."/>
            <person name="Deboy R.T."/>
            <person name="Tettelin H."/>
            <person name="Boyce J.D."/>
            <person name="McCarl V.P."/>
            <person name="Han X."/>
            <person name="Nelson W.C."/>
            <person name="Madupu R."/>
            <person name="Mohamoud Y."/>
            <person name="Holley T."/>
            <person name="Fedorova N."/>
            <person name="Khouri H."/>
            <person name="Bottomley S.P."/>
            <person name="Whittington R.J."/>
            <person name="Adler B."/>
            <person name="Songer J.G."/>
            <person name="Rood J.I."/>
            <person name="Paulsen I.T."/>
        </authorList>
    </citation>
    <scope>NUCLEOTIDE SEQUENCE [LARGE SCALE GENOMIC DNA]</scope>
    <source>
        <strain evidence="2 3">VCS1703A</strain>
    </source>
</reference>
<gene>
    <name evidence="2" type="ordered locus">DNO_0375</name>
</gene>
<dbReference type="AlphaFoldDB" id="A5EW01"/>
<dbReference type="KEGG" id="dno:DNO_0375"/>
<organism evidence="2 3">
    <name type="scientific">Dichelobacter nodosus (strain VCS1703A)</name>
    <dbReference type="NCBI Taxonomy" id="246195"/>
    <lineage>
        <taxon>Bacteria</taxon>
        <taxon>Pseudomonadati</taxon>
        <taxon>Pseudomonadota</taxon>
        <taxon>Gammaproteobacteria</taxon>
        <taxon>Cardiobacteriales</taxon>
        <taxon>Cardiobacteriaceae</taxon>
        <taxon>Dichelobacter</taxon>
    </lineage>
</organism>
<keyword evidence="1" id="KW-0472">Membrane</keyword>
<proteinExistence type="predicted"/>
<dbReference type="HOGENOM" id="CLU_1701455_0_0_6"/>
<dbReference type="Pfam" id="PF04246">
    <property type="entry name" value="RseC_MucC"/>
    <property type="match status" value="1"/>
</dbReference>
<dbReference type="STRING" id="246195.DNO_0375"/>
<accession>A5EW01</accession>
<evidence type="ECO:0000256" key="1">
    <source>
        <dbReference type="SAM" id="Phobius"/>
    </source>
</evidence>
<name>A5EW01_DICNV</name>
<evidence type="ECO:0000313" key="2">
    <source>
        <dbReference type="EMBL" id="ABQ13541.1"/>
    </source>
</evidence>
<keyword evidence="1" id="KW-0812">Transmembrane</keyword>
<feature type="transmembrane region" description="Helical" evidence="1">
    <location>
        <begin position="77"/>
        <end position="100"/>
    </location>
</feature>
<dbReference type="RefSeq" id="WP_012030718.1">
    <property type="nucleotide sequence ID" value="NC_009446.1"/>
</dbReference>
<sequence length="154" mass="17307">MNDFLKIPVKIIAQNEHYLTINMLGENAQCLHCTQNCACGKQEMWFTGAIFPASLTLPRQPETSWGDYGMLCISRRILSLLAIYTYGLPLFLFFVVLFMGTPFAEYVTFFAAILSSAGAVLLSKNHRQCLLQRHLSLYPAENAQSGFFPCSLKP</sequence>
<protein>
    <submittedName>
        <fullName evidence="2">Uncharacterized protein</fullName>
    </submittedName>
</protein>